<dbReference type="InterPro" id="IPR013783">
    <property type="entry name" value="Ig-like_fold"/>
</dbReference>
<dbReference type="Proteomes" id="UP000283509">
    <property type="component" value="Unassembled WGS sequence"/>
</dbReference>
<dbReference type="GO" id="GO:0050839">
    <property type="term" value="F:cell adhesion molecule binding"/>
    <property type="evidence" value="ECO:0007669"/>
    <property type="project" value="TreeGrafter"/>
</dbReference>
<feature type="domain" description="Ig-like" evidence="6">
    <location>
        <begin position="17"/>
        <end position="108"/>
    </location>
</feature>
<evidence type="ECO:0000256" key="1">
    <source>
        <dbReference type="ARBA" id="ARBA00004479"/>
    </source>
</evidence>
<dbReference type="GO" id="GO:0005886">
    <property type="term" value="C:plasma membrane"/>
    <property type="evidence" value="ECO:0007669"/>
    <property type="project" value="TreeGrafter"/>
</dbReference>
<dbReference type="Gene3D" id="2.60.40.10">
    <property type="entry name" value="Immunoglobulins"/>
    <property type="match status" value="2"/>
</dbReference>
<dbReference type="PANTHER" id="PTHR11640:SF31">
    <property type="entry name" value="IRREGULAR CHIASM C-ROUGHEST PROTEIN-RELATED"/>
    <property type="match status" value="1"/>
</dbReference>
<dbReference type="EMBL" id="QCYY01000594">
    <property type="protein sequence ID" value="ROT84098.1"/>
    <property type="molecule type" value="Genomic_DNA"/>
</dbReference>
<dbReference type="PANTHER" id="PTHR11640">
    <property type="entry name" value="NEPHRIN"/>
    <property type="match status" value="1"/>
</dbReference>
<dbReference type="InterPro" id="IPR007110">
    <property type="entry name" value="Ig-like_dom"/>
</dbReference>
<dbReference type="STRING" id="6689.A0A423U5X8"/>
<reference evidence="7 8" key="2">
    <citation type="submission" date="2019-01" db="EMBL/GenBank/DDBJ databases">
        <title>The decoding of complex shrimp genome reveals the adaptation for benthos swimmer, frequently molting mechanism and breeding impact on genome.</title>
        <authorList>
            <person name="Sun Y."/>
            <person name="Gao Y."/>
            <person name="Yu Y."/>
        </authorList>
    </citation>
    <scope>NUCLEOTIDE SEQUENCE [LARGE SCALE GENOMIC DNA]</scope>
    <source>
        <tissue evidence="7">Muscle</tissue>
    </source>
</reference>
<dbReference type="InterPro" id="IPR013162">
    <property type="entry name" value="CD80_C2-set"/>
</dbReference>
<dbReference type="InterPro" id="IPR003599">
    <property type="entry name" value="Ig_sub"/>
</dbReference>
<dbReference type="Pfam" id="PF08205">
    <property type="entry name" value="C2-set_2"/>
    <property type="match status" value="1"/>
</dbReference>
<keyword evidence="4" id="KW-0325">Glycoprotein</keyword>
<organism evidence="7 8">
    <name type="scientific">Penaeus vannamei</name>
    <name type="common">Whiteleg shrimp</name>
    <name type="synonym">Litopenaeus vannamei</name>
    <dbReference type="NCBI Taxonomy" id="6689"/>
    <lineage>
        <taxon>Eukaryota</taxon>
        <taxon>Metazoa</taxon>
        <taxon>Ecdysozoa</taxon>
        <taxon>Arthropoda</taxon>
        <taxon>Crustacea</taxon>
        <taxon>Multicrustacea</taxon>
        <taxon>Malacostraca</taxon>
        <taxon>Eumalacostraca</taxon>
        <taxon>Eucarida</taxon>
        <taxon>Decapoda</taxon>
        <taxon>Dendrobranchiata</taxon>
        <taxon>Penaeoidea</taxon>
        <taxon>Penaeidae</taxon>
        <taxon>Penaeus</taxon>
    </lineage>
</organism>
<comment type="caution">
    <text evidence="7">The sequence shown here is derived from an EMBL/GenBank/DDBJ whole genome shotgun (WGS) entry which is preliminary data.</text>
</comment>
<dbReference type="GO" id="GO:0005911">
    <property type="term" value="C:cell-cell junction"/>
    <property type="evidence" value="ECO:0007669"/>
    <property type="project" value="TreeGrafter"/>
</dbReference>
<evidence type="ECO:0000256" key="5">
    <source>
        <dbReference type="ARBA" id="ARBA00023319"/>
    </source>
</evidence>
<evidence type="ECO:0000256" key="2">
    <source>
        <dbReference type="ARBA" id="ARBA00023136"/>
    </source>
</evidence>
<sequence length="204" mass="22603">MRSRQAKLTVYVPPEPPRVQPLVLRVTAGMNATLECESRGGRPEAQVQWRDDSTGKMITSGVTVVKDKLPDKKRVTVRSLLTLFPKKSHHNSTITCVTSNDALSAPLSRSIFLHILFSPEVQVLMYPNVLTEGADATFVCKAEANPSEVTYKWYIKGQLLANETSRSLTVRDLTSDFHRNAVSCEVKSGFARKVTVSVGSWSTH</sequence>
<keyword evidence="2" id="KW-0472">Membrane</keyword>
<dbReference type="InterPro" id="IPR051275">
    <property type="entry name" value="Cell_adhesion_signaling"/>
</dbReference>
<dbReference type="InterPro" id="IPR036179">
    <property type="entry name" value="Ig-like_dom_sf"/>
</dbReference>
<dbReference type="AlphaFoldDB" id="A0A423U5X8"/>
<proteinExistence type="predicted"/>
<evidence type="ECO:0000313" key="7">
    <source>
        <dbReference type="EMBL" id="ROT84098.1"/>
    </source>
</evidence>
<dbReference type="OrthoDB" id="6339204at2759"/>
<evidence type="ECO:0000259" key="6">
    <source>
        <dbReference type="PROSITE" id="PS50835"/>
    </source>
</evidence>
<dbReference type="PROSITE" id="PS50835">
    <property type="entry name" value="IG_LIKE"/>
    <property type="match status" value="2"/>
</dbReference>
<comment type="subcellular location">
    <subcellularLocation>
        <location evidence="1">Membrane</location>
        <topology evidence="1">Single-pass type I membrane protein</topology>
    </subcellularLocation>
</comment>
<keyword evidence="8" id="KW-1185">Reference proteome</keyword>
<dbReference type="SMART" id="SM00409">
    <property type="entry name" value="IG"/>
    <property type="match status" value="2"/>
</dbReference>
<evidence type="ECO:0000256" key="4">
    <source>
        <dbReference type="ARBA" id="ARBA00023180"/>
    </source>
</evidence>
<feature type="domain" description="Ig-like" evidence="6">
    <location>
        <begin position="119"/>
        <end position="197"/>
    </location>
</feature>
<protein>
    <submittedName>
        <fullName evidence="7">Irregular chiasm C-roughest protein</fullName>
    </submittedName>
</protein>
<dbReference type="SUPFAM" id="SSF48726">
    <property type="entry name" value="Immunoglobulin"/>
    <property type="match status" value="2"/>
</dbReference>
<gene>
    <name evidence="7" type="ORF">C7M84_022718</name>
</gene>
<accession>A0A423U5X8</accession>
<keyword evidence="5" id="KW-0393">Immunoglobulin domain</keyword>
<keyword evidence="3" id="KW-1015">Disulfide bond</keyword>
<name>A0A423U5X8_PENVA</name>
<evidence type="ECO:0000313" key="8">
    <source>
        <dbReference type="Proteomes" id="UP000283509"/>
    </source>
</evidence>
<evidence type="ECO:0000256" key="3">
    <source>
        <dbReference type="ARBA" id="ARBA00023157"/>
    </source>
</evidence>
<dbReference type="GO" id="GO:0098609">
    <property type="term" value="P:cell-cell adhesion"/>
    <property type="evidence" value="ECO:0007669"/>
    <property type="project" value="TreeGrafter"/>
</dbReference>
<reference evidence="7 8" key="1">
    <citation type="submission" date="2018-04" db="EMBL/GenBank/DDBJ databases">
        <authorList>
            <person name="Zhang X."/>
            <person name="Yuan J."/>
            <person name="Li F."/>
            <person name="Xiang J."/>
        </authorList>
    </citation>
    <scope>NUCLEOTIDE SEQUENCE [LARGE SCALE GENOMIC DNA]</scope>
    <source>
        <tissue evidence="7">Muscle</tissue>
    </source>
</reference>